<evidence type="ECO:0000313" key="4">
    <source>
        <dbReference type="Proteomes" id="UP000192343"/>
    </source>
</evidence>
<dbReference type="AlphaFoldDB" id="A0A1Y1RWV2"/>
<evidence type="ECO:0000256" key="1">
    <source>
        <dbReference type="SAM" id="MobiDB-lite"/>
    </source>
</evidence>
<keyword evidence="2" id="KW-0472">Membrane</keyword>
<keyword evidence="4" id="KW-1185">Reference proteome</keyword>
<dbReference type="Proteomes" id="UP000192343">
    <property type="component" value="Unassembled WGS sequence"/>
</dbReference>
<protein>
    <submittedName>
        <fullName evidence="3">Uncharacterized protein</fullName>
    </submittedName>
</protein>
<dbReference type="RefSeq" id="WP_083051091.1">
    <property type="nucleotide sequence ID" value="NZ_MWQY01000012.1"/>
</dbReference>
<dbReference type="EMBL" id="MWQY01000012">
    <property type="protein sequence ID" value="ORC34648.1"/>
    <property type="molecule type" value="Genomic_DNA"/>
</dbReference>
<feature type="region of interest" description="Disordered" evidence="1">
    <location>
        <begin position="388"/>
        <end position="410"/>
    </location>
</feature>
<keyword evidence="2" id="KW-0812">Transmembrane</keyword>
<feature type="compositionally biased region" description="Basic and acidic residues" evidence="1">
    <location>
        <begin position="388"/>
        <end position="402"/>
    </location>
</feature>
<organism evidence="3 4">
    <name type="scientific">Marispirochaeta aestuarii</name>
    <dbReference type="NCBI Taxonomy" id="1963862"/>
    <lineage>
        <taxon>Bacteria</taxon>
        <taxon>Pseudomonadati</taxon>
        <taxon>Spirochaetota</taxon>
        <taxon>Spirochaetia</taxon>
        <taxon>Spirochaetales</taxon>
        <taxon>Spirochaetaceae</taxon>
        <taxon>Marispirochaeta</taxon>
    </lineage>
</organism>
<comment type="caution">
    <text evidence="3">The sequence shown here is derived from an EMBL/GenBank/DDBJ whole genome shotgun (WGS) entry which is preliminary data.</text>
</comment>
<evidence type="ECO:0000313" key="3">
    <source>
        <dbReference type="EMBL" id="ORC34648.1"/>
    </source>
</evidence>
<keyword evidence="2" id="KW-1133">Transmembrane helix</keyword>
<name>A0A1Y1RWV2_9SPIO</name>
<evidence type="ECO:0000256" key="2">
    <source>
        <dbReference type="SAM" id="Phobius"/>
    </source>
</evidence>
<feature type="transmembrane region" description="Helical" evidence="2">
    <location>
        <begin position="44"/>
        <end position="64"/>
    </location>
</feature>
<reference evidence="3 4" key="1">
    <citation type="submission" date="2017-03" db="EMBL/GenBank/DDBJ databases">
        <title>Draft Genome sequence of Marispirochaeta sp. strain JC444.</title>
        <authorList>
            <person name="Shivani Y."/>
            <person name="Subhash Y."/>
            <person name="Sasikala C."/>
            <person name="Ramana C."/>
        </authorList>
    </citation>
    <scope>NUCLEOTIDE SEQUENCE [LARGE SCALE GENOMIC DNA]</scope>
    <source>
        <strain evidence="3 4">JC444</strain>
    </source>
</reference>
<dbReference type="OrthoDB" id="7284833at2"/>
<accession>A0A1Y1RWV2</accession>
<dbReference type="STRING" id="1963862.B4O97_11925"/>
<sequence length="410" mass="46953">MHKDRTVESPLAACAEYLVSENRNSDLPVAERLKIQKKTFYGKVLGRLFFFHWPGALLFLLFSIPRRERVRQYRGMVLADHSSRVIDHALAMAWGRDYKNEREQFATSRASLAGVYLALLRRRGYLKEAFQAANVQHVTEYIRLVRLFHFYLVWKAWFKKNRPTAVLIARTNDQNRLALGVVAQEEGVPLGAFTVARVTLQRQLPFSVHTAFCWTSRQARDYKAAGVSAVRMPVPVLKNSKLPVPEPGKGRYGLLLNAKIDTAKLDAWLEELFRLQGIDNLHIRPHPGFNEEKLSRISRGKICDWRQPLSEYLEELDLAFAVNSHAVIDALLHGIPVVYLGGLDPYEYDLHGYVKDGIVIPWEEVKEFPASVDAFYSSRGFRERWNTDEFETSPRAEQEAVKELAGGSLR</sequence>
<proteinExistence type="predicted"/>
<gene>
    <name evidence="3" type="ORF">B4O97_11925</name>
</gene>